<accession>A0AC61RBY6</accession>
<organism evidence="1 2">
    <name type="scientific">Lepagella muris</name>
    <dbReference type="NCBI Taxonomy" id="3032870"/>
    <lineage>
        <taxon>Bacteria</taxon>
        <taxon>Pseudomonadati</taxon>
        <taxon>Bacteroidota</taxon>
        <taxon>Bacteroidia</taxon>
        <taxon>Bacteroidales</taxon>
        <taxon>Muribaculaceae</taxon>
        <taxon>Lepagella</taxon>
    </lineage>
</organism>
<protein>
    <submittedName>
        <fullName evidence="1">Glycosyltransferase family 1 protein</fullName>
    </submittedName>
</protein>
<keyword evidence="2" id="KW-1185">Reference proteome</keyword>
<dbReference type="EMBL" id="SRYB01000029">
    <property type="protein sequence ID" value="TGY77149.1"/>
    <property type="molecule type" value="Genomic_DNA"/>
</dbReference>
<evidence type="ECO:0000313" key="2">
    <source>
        <dbReference type="Proteomes" id="UP000306319"/>
    </source>
</evidence>
<gene>
    <name evidence="1" type="ORF">E5331_15810</name>
</gene>
<evidence type="ECO:0000313" key="1">
    <source>
        <dbReference type="EMBL" id="TGY77149.1"/>
    </source>
</evidence>
<reference evidence="1" key="1">
    <citation type="submission" date="2019-04" db="EMBL/GenBank/DDBJ databases">
        <title>Microbes associate with the intestines of laboratory mice.</title>
        <authorList>
            <person name="Navarre W."/>
            <person name="Wong E."/>
            <person name="Huang K."/>
            <person name="Tropini C."/>
            <person name="Ng K."/>
            <person name="Yu B."/>
        </authorList>
    </citation>
    <scope>NUCLEOTIDE SEQUENCE</scope>
    <source>
        <strain evidence="1">NM04_E33</strain>
    </source>
</reference>
<sequence length="393" mass="43997">MDNANHTLSELPTLNINSIGFDAKRAVLNYSGLGNYSRLVLELIANRFPTAEMRLFTPKVKENRLLQPILQRPNVSIETPDTIFGRMFGSLWRSRGMTSQIKRFNPDLFHGLSNQLPVGIDKTGIPSLVTIHDVIFIPHPEFYHRPDVEIYKRHFHRSANLATRVMAISECTKRDLIHYFNIPEEKIDIVYQGCDNSFYMPVTKERLDDVRKRYALPERYIVGVGTIERRKNQLLAVKALPSLPSDISLVLVGRPTDYVKEIQKEATRLGVSDRLKLIHGADFKDFPAFYSGAILSSYPSHYEGFGIPVIESIASGTPVVAATGSCLEEAGGPGALYVTPQSTDEFIDAARAIISDTSLRDSLVANGQKYIKRFSAENFTKGLLDSYARTLGS</sequence>
<name>A0AC61RBY6_9BACT</name>
<proteinExistence type="predicted"/>
<dbReference type="Proteomes" id="UP000306319">
    <property type="component" value="Unassembled WGS sequence"/>
</dbReference>
<comment type="caution">
    <text evidence="1">The sequence shown here is derived from an EMBL/GenBank/DDBJ whole genome shotgun (WGS) entry which is preliminary data.</text>
</comment>